<proteinExistence type="predicted"/>
<evidence type="ECO:0000313" key="1">
    <source>
        <dbReference type="EMBL" id="MFD1671044.1"/>
    </source>
</evidence>
<name>A0ABW4J505_9LACO</name>
<dbReference type="Proteomes" id="UP001597267">
    <property type="component" value="Unassembled WGS sequence"/>
</dbReference>
<dbReference type="Pfam" id="PF11148">
    <property type="entry name" value="DUF2922"/>
    <property type="match status" value="1"/>
</dbReference>
<comment type="caution">
    <text evidence="1">The sequence shown here is derived from an EMBL/GenBank/DDBJ whole genome shotgun (WGS) entry which is preliminary data.</text>
</comment>
<dbReference type="RefSeq" id="WP_125715020.1">
    <property type="nucleotide sequence ID" value="NZ_JBHTOP010000004.1"/>
</dbReference>
<organism evidence="1 2">
    <name type="scientific">Agrilactobacillus yilanensis</name>
    <dbReference type="NCBI Taxonomy" id="2485997"/>
    <lineage>
        <taxon>Bacteria</taxon>
        <taxon>Bacillati</taxon>
        <taxon>Bacillota</taxon>
        <taxon>Bacilli</taxon>
        <taxon>Lactobacillales</taxon>
        <taxon>Lactobacillaceae</taxon>
        <taxon>Agrilactobacillus</taxon>
    </lineage>
</organism>
<dbReference type="InterPro" id="IPR021321">
    <property type="entry name" value="DUF2922"/>
</dbReference>
<sequence>MKQLQMIFKTSEGNRSALSLNDVREDLEPTVVKGAMENIAKSELFIKDDVALYDEIMAAQYVSRTVTELFKHKPETKTRN</sequence>
<reference evidence="2" key="1">
    <citation type="journal article" date="2019" name="Int. J. Syst. Evol. Microbiol.">
        <title>The Global Catalogue of Microorganisms (GCM) 10K type strain sequencing project: providing services to taxonomists for standard genome sequencing and annotation.</title>
        <authorList>
            <consortium name="The Broad Institute Genomics Platform"/>
            <consortium name="The Broad Institute Genome Sequencing Center for Infectious Disease"/>
            <person name="Wu L."/>
            <person name="Ma J."/>
        </authorList>
    </citation>
    <scope>NUCLEOTIDE SEQUENCE [LARGE SCALE GENOMIC DNA]</scope>
    <source>
        <strain evidence="2">CCM 8896</strain>
    </source>
</reference>
<evidence type="ECO:0000313" key="2">
    <source>
        <dbReference type="Proteomes" id="UP001597267"/>
    </source>
</evidence>
<gene>
    <name evidence="1" type="ORF">ACFQ5M_02915</name>
</gene>
<protein>
    <submittedName>
        <fullName evidence="1">DUF2922 domain-containing protein</fullName>
    </submittedName>
</protein>
<accession>A0ABW4J505</accession>
<keyword evidence="2" id="KW-1185">Reference proteome</keyword>
<dbReference type="EMBL" id="JBHTOP010000004">
    <property type="protein sequence ID" value="MFD1671044.1"/>
    <property type="molecule type" value="Genomic_DNA"/>
</dbReference>